<dbReference type="RefSeq" id="WP_146654014.1">
    <property type="nucleotide sequence ID" value="NZ_CP012333.1"/>
</dbReference>
<evidence type="ECO:0000313" key="3">
    <source>
        <dbReference type="Proteomes" id="UP000064967"/>
    </source>
</evidence>
<sequence length="111" mass="13498">MVRYACFIFARDERGDIHHRYVVRDDARRYRVETTVVLHESLLEDRVINQREWYDIVELRKLWARVRVESPGTYDEARAAGYFEPEEPTGPRRVESTPSERWESKRSRDRR</sequence>
<dbReference type="AlphaFoldDB" id="A0A0K1QCS4"/>
<keyword evidence="3" id="KW-1185">Reference proteome</keyword>
<reference evidence="2 3" key="1">
    <citation type="submission" date="2015-08" db="EMBL/GenBank/DDBJ databases">
        <authorList>
            <person name="Babu N.S."/>
            <person name="Beckwith C.J."/>
            <person name="Beseler K.G."/>
            <person name="Brison A."/>
            <person name="Carone J.V."/>
            <person name="Caskin T.P."/>
            <person name="Diamond M."/>
            <person name="Durham M.E."/>
            <person name="Foxe J.M."/>
            <person name="Go M."/>
            <person name="Henderson B.A."/>
            <person name="Jones I.B."/>
            <person name="McGettigan J.A."/>
            <person name="Micheletti S.J."/>
            <person name="Nasrallah M.E."/>
            <person name="Ortiz D."/>
            <person name="Piller C.R."/>
            <person name="Privatt S.R."/>
            <person name="Schneider S.L."/>
            <person name="Sharp S."/>
            <person name="Smith T.C."/>
            <person name="Stanton J.D."/>
            <person name="Ullery H.E."/>
            <person name="Wilson R.J."/>
            <person name="Serrano M.G."/>
            <person name="Buck G."/>
            <person name="Lee V."/>
            <person name="Wang Y."/>
            <person name="Carvalho R."/>
            <person name="Voegtly L."/>
            <person name="Shi R."/>
            <person name="Duckworth R."/>
            <person name="Johnson A."/>
            <person name="Loviza R."/>
            <person name="Walstead R."/>
            <person name="Shah Z."/>
            <person name="Kiflezghi M."/>
            <person name="Wade K."/>
            <person name="Ball S.L."/>
            <person name="Bradley K.W."/>
            <person name="Asai D.J."/>
            <person name="Bowman C.A."/>
            <person name="Russell D.A."/>
            <person name="Pope W.H."/>
            <person name="Jacobs-Sera D."/>
            <person name="Hendrix R.W."/>
            <person name="Hatfull G.F."/>
        </authorList>
    </citation>
    <scope>NUCLEOTIDE SEQUENCE [LARGE SCALE GENOMIC DNA]</scope>
    <source>
        <strain evidence="2 3">DSM 27648</strain>
    </source>
</reference>
<evidence type="ECO:0000313" key="2">
    <source>
        <dbReference type="EMBL" id="AKV03210.1"/>
    </source>
</evidence>
<dbReference type="Proteomes" id="UP000064967">
    <property type="component" value="Chromosome"/>
</dbReference>
<proteinExistence type="predicted"/>
<dbReference type="EMBL" id="CP012333">
    <property type="protein sequence ID" value="AKV03210.1"/>
    <property type="molecule type" value="Genomic_DNA"/>
</dbReference>
<accession>A0A0K1QCS4</accession>
<organism evidence="2 3">
    <name type="scientific">Labilithrix luteola</name>
    <dbReference type="NCBI Taxonomy" id="1391654"/>
    <lineage>
        <taxon>Bacteria</taxon>
        <taxon>Pseudomonadati</taxon>
        <taxon>Myxococcota</taxon>
        <taxon>Polyangia</taxon>
        <taxon>Polyangiales</taxon>
        <taxon>Labilitrichaceae</taxon>
        <taxon>Labilithrix</taxon>
    </lineage>
</organism>
<feature type="region of interest" description="Disordered" evidence="1">
    <location>
        <begin position="77"/>
        <end position="111"/>
    </location>
</feature>
<feature type="compositionally biased region" description="Basic and acidic residues" evidence="1">
    <location>
        <begin position="89"/>
        <end position="111"/>
    </location>
</feature>
<evidence type="ECO:0000256" key="1">
    <source>
        <dbReference type="SAM" id="MobiDB-lite"/>
    </source>
</evidence>
<name>A0A0K1QCS4_9BACT</name>
<gene>
    <name evidence="2" type="ORF">AKJ09_09873</name>
</gene>
<dbReference type="KEGG" id="llu:AKJ09_09873"/>
<protein>
    <submittedName>
        <fullName evidence="2">Uncharacterized protein</fullName>
    </submittedName>
</protein>
<dbReference type="STRING" id="1391654.AKJ09_09873"/>